<accession>A0A9D2SGS6</accession>
<feature type="chain" id="PRO_5038714462" evidence="2">
    <location>
        <begin position="24"/>
        <end position="292"/>
    </location>
</feature>
<dbReference type="PANTHER" id="PTHR31157">
    <property type="entry name" value="SCP DOMAIN-CONTAINING PROTEIN"/>
    <property type="match status" value="1"/>
</dbReference>
<comment type="caution">
    <text evidence="4">The sequence shown here is derived from an EMBL/GenBank/DDBJ whole genome shotgun (WGS) entry which is preliminary data.</text>
</comment>
<dbReference type="SUPFAM" id="SSF55797">
    <property type="entry name" value="PR-1-like"/>
    <property type="match status" value="1"/>
</dbReference>
<dbReference type="PANTHER" id="PTHR31157:SF1">
    <property type="entry name" value="SCP DOMAIN-CONTAINING PROTEIN"/>
    <property type="match status" value="1"/>
</dbReference>
<evidence type="ECO:0000256" key="1">
    <source>
        <dbReference type="SAM" id="MobiDB-lite"/>
    </source>
</evidence>
<dbReference type="CDD" id="cd05379">
    <property type="entry name" value="CAP_bacterial"/>
    <property type="match status" value="1"/>
</dbReference>
<evidence type="ECO:0000259" key="3">
    <source>
        <dbReference type="Pfam" id="PF00188"/>
    </source>
</evidence>
<dbReference type="InterPro" id="IPR035940">
    <property type="entry name" value="CAP_sf"/>
</dbReference>
<name>A0A9D2SGS6_9FIRM</name>
<reference evidence="4" key="2">
    <citation type="submission" date="2021-04" db="EMBL/GenBank/DDBJ databases">
        <authorList>
            <person name="Gilroy R."/>
        </authorList>
    </citation>
    <scope>NUCLEOTIDE SEQUENCE</scope>
    <source>
        <strain evidence="4">CHK180-15479</strain>
    </source>
</reference>
<evidence type="ECO:0000313" key="4">
    <source>
        <dbReference type="EMBL" id="HJC05976.1"/>
    </source>
</evidence>
<proteinExistence type="predicted"/>
<feature type="region of interest" description="Disordered" evidence="1">
    <location>
        <begin position="199"/>
        <end position="218"/>
    </location>
</feature>
<evidence type="ECO:0000256" key="2">
    <source>
        <dbReference type="SAM" id="SignalP"/>
    </source>
</evidence>
<gene>
    <name evidence="4" type="ORF">H9704_07465</name>
</gene>
<dbReference type="Pfam" id="PF00188">
    <property type="entry name" value="CAP"/>
    <property type="match status" value="1"/>
</dbReference>
<feature type="domain" description="SCP" evidence="3">
    <location>
        <begin position="163"/>
        <end position="279"/>
    </location>
</feature>
<keyword evidence="2" id="KW-0732">Signal</keyword>
<dbReference type="AlphaFoldDB" id="A0A9D2SGS6"/>
<reference evidence="4" key="1">
    <citation type="journal article" date="2021" name="PeerJ">
        <title>Extensive microbial diversity within the chicken gut microbiome revealed by metagenomics and culture.</title>
        <authorList>
            <person name="Gilroy R."/>
            <person name="Ravi A."/>
            <person name="Getino M."/>
            <person name="Pursley I."/>
            <person name="Horton D.L."/>
            <person name="Alikhan N.F."/>
            <person name="Baker D."/>
            <person name="Gharbi K."/>
            <person name="Hall N."/>
            <person name="Watson M."/>
            <person name="Adriaenssens E.M."/>
            <person name="Foster-Nyarko E."/>
            <person name="Jarju S."/>
            <person name="Secka A."/>
            <person name="Antonio M."/>
            <person name="Oren A."/>
            <person name="Chaudhuri R.R."/>
            <person name="La Ragione R."/>
            <person name="Hildebrand F."/>
            <person name="Pallen M.J."/>
        </authorList>
    </citation>
    <scope>NUCLEOTIDE SEQUENCE</scope>
    <source>
        <strain evidence="4">CHK180-15479</strain>
    </source>
</reference>
<sequence>MKKLAGAGIFAMSLFLMAPCAQAGQWMRDDTGWWWLDDDGTYPRNWSRWLDGNQDGVYELYYFDENGYLYMDTVLFDGTTPVDANGAALGPDGQVLTERCDPDARVIARIEERRTEELSAAEVWKSQMDAGINVTGQNLPVYEESENSIRKMGVHELSYLIAEEVNRVREENGREPLTIEEELMENAMERAREAAESCGANGQLSHLRPDGSRGGSVVERPNYGVGENLYLKGIADTSDAPAAAKAYVRDWMASSGHRRNILKEDYTETGVGACVTEDGIITAQLFVIGNAD</sequence>
<dbReference type="EMBL" id="DWWT01000030">
    <property type="protein sequence ID" value="HJC05976.1"/>
    <property type="molecule type" value="Genomic_DNA"/>
</dbReference>
<organism evidence="4 5">
    <name type="scientific">Candidatus Enterocloster excrementipullorum</name>
    <dbReference type="NCBI Taxonomy" id="2838559"/>
    <lineage>
        <taxon>Bacteria</taxon>
        <taxon>Bacillati</taxon>
        <taxon>Bacillota</taxon>
        <taxon>Clostridia</taxon>
        <taxon>Lachnospirales</taxon>
        <taxon>Lachnospiraceae</taxon>
        <taxon>Enterocloster</taxon>
    </lineage>
</organism>
<dbReference type="Proteomes" id="UP000823910">
    <property type="component" value="Unassembled WGS sequence"/>
</dbReference>
<dbReference type="Gene3D" id="3.40.33.10">
    <property type="entry name" value="CAP"/>
    <property type="match status" value="1"/>
</dbReference>
<dbReference type="InterPro" id="IPR014044">
    <property type="entry name" value="CAP_dom"/>
</dbReference>
<dbReference type="SUPFAM" id="SSF69360">
    <property type="entry name" value="Cell wall binding repeat"/>
    <property type="match status" value="1"/>
</dbReference>
<evidence type="ECO:0000313" key="5">
    <source>
        <dbReference type="Proteomes" id="UP000823910"/>
    </source>
</evidence>
<dbReference type="Gene3D" id="2.10.270.10">
    <property type="entry name" value="Cholin Binding"/>
    <property type="match status" value="1"/>
</dbReference>
<protein>
    <submittedName>
        <fullName evidence="4">CAP domain-containing protein</fullName>
    </submittedName>
</protein>
<feature type="signal peptide" evidence="2">
    <location>
        <begin position="1"/>
        <end position="23"/>
    </location>
</feature>